<proteinExistence type="predicted"/>
<evidence type="ECO:0000256" key="1">
    <source>
        <dbReference type="SAM" id="MobiDB-lite"/>
    </source>
</evidence>
<evidence type="ECO:0000256" key="2">
    <source>
        <dbReference type="SAM" id="Phobius"/>
    </source>
</evidence>
<evidence type="ECO:0000313" key="4">
    <source>
        <dbReference type="Proteomes" id="UP001627154"/>
    </source>
</evidence>
<evidence type="ECO:0000313" key="3">
    <source>
        <dbReference type="EMBL" id="KAL3388275.1"/>
    </source>
</evidence>
<feature type="transmembrane region" description="Helical" evidence="2">
    <location>
        <begin position="36"/>
        <end position="59"/>
    </location>
</feature>
<protein>
    <submittedName>
        <fullName evidence="3">Uncharacterized protein</fullName>
    </submittedName>
</protein>
<feature type="region of interest" description="Disordered" evidence="1">
    <location>
        <begin position="67"/>
        <end position="120"/>
    </location>
</feature>
<keyword evidence="4" id="KW-1185">Reference proteome</keyword>
<name>A0ABD2W6T3_9HYME</name>
<keyword evidence="2" id="KW-0472">Membrane</keyword>
<dbReference type="EMBL" id="JBJJXI010000134">
    <property type="protein sequence ID" value="KAL3388275.1"/>
    <property type="molecule type" value="Genomic_DNA"/>
</dbReference>
<comment type="caution">
    <text evidence="3">The sequence shown here is derived from an EMBL/GenBank/DDBJ whole genome shotgun (WGS) entry which is preliminary data.</text>
</comment>
<organism evidence="3 4">
    <name type="scientific">Trichogramma kaykai</name>
    <dbReference type="NCBI Taxonomy" id="54128"/>
    <lineage>
        <taxon>Eukaryota</taxon>
        <taxon>Metazoa</taxon>
        <taxon>Ecdysozoa</taxon>
        <taxon>Arthropoda</taxon>
        <taxon>Hexapoda</taxon>
        <taxon>Insecta</taxon>
        <taxon>Pterygota</taxon>
        <taxon>Neoptera</taxon>
        <taxon>Endopterygota</taxon>
        <taxon>Hymenoptera</taxon>
        <taxon>Apocrita</taxon>
        <taxon>Proctotrupomorpha</taxon>
        <taxon>Chalcidoidea</taxon>
        <taxon>Trichogrammatidae</taxon>
        <taxon>Trichogramma</taxon>
    </lineage>
</organism>
<keyword evidence="2" id="KW-0812">Transmembrane</keyword>
<feature type="transmembrane region" description="Helical" evidence="2">
    <location>
        <begin position="6"/>
        <end position="24"/>
    </location>
</feature>
<feature type="compositionally biased region" description="Low complexity" evidence="1">
    <location>
        <begin position="71"/>
        <end position="95"/>
    </location>
</feature>
<keyword evidence="2" id="KW-1133">Transmembrane helix</keyword>
<feature type="compositionally biased region" description="Basic and acidic residues" evidence="1">
    <location>
        <begin position="99"/>
        <end position="108"/>
    </location>
</feature>
<gene>
    <name evidence="3" type="ORF">TKK_016509</name>
</gene>
<accession>A0ABD2W6T3</accession>
<reference evidence="3 4" key="1">
    <citation type="journal article" date="2024" name="bioRxiv">
        <title>A reference genome for Trichogramma kaykai: A tiny desert-dwelling parasitoid wasp with competing sex-ratio distorters.</title>
        <authorList>
            <person name="Culotta J."/>
            <person name="Lindsey A.R."/>
        </authorList>
    </citation>
    <scope>NUCLEOTIDE SEQUENCE [LARGE SCALE GENOMIC DNA]</scope>
    <source>
        <strain evidence="3 4">KSX58</strain>
    </source>
</reference>
<dbReference type="Pfam" id="PF24664">
    <property type="entry name" value="Monjiviricetes_fusion"/>
    <property type="match status" value="1"/>
</dbReference>
<dbReference type="AlphaFoldDB" id="A0ABD2W6T3"/>
<dbReference type="Proteomes" id="UP001627154">
    <property type="component" value="Unassembled WGS sequence"/>
</dbReference>
<sequence>MSFGSASAGVIAILMILHIIKIIIDTTINGVALHRAYGWSLHLFGACLGSLTHLLVLAARRQGEAQEPEEQQLALQAAEPPNNTTNQQPNNVVTQLPSNDRDAEERRLTNNVERSNYFRV</sequence>